<protein>
    <submittedName>
        <fullName evidence="9">Carbohydrate ABC transporter permease</fullName>
    </submittedName>
</protein>
<dbReference type="Pfam" id="PF00528">
    <property type="entry name" value="BPD_transp_1"/>
    <property type="match status" value="1"/>
</dbReference>
<reference evidence="9 10" key="1">
    <citation type="submission" date="2024-02" db="EMBL/GenBank/DDBJ databases">
        <title>Bacterial strain from lacustrine sediment.</title>
        <authorList>
            <person name="Petit C."/>
            <person name="Fadhlaoui K."/>
        </authorList>
    </citation>
    <scope>NUCLEOTIDE SEQUENCE [LARGE SCALE GENOMIC DNA]</scope>
    <source>
        <strain evidence="9 10">IPX-CK</strain>
    </source>
</reference>
<sequence>MKKITNKQIGKVLILLGLSIVTVIFLIPYFWMLSNSFKGTKELLMNPKHILPAEFTVMGYETVLFNSPFFIWLRNSLVVTITDVIVIVFTSALVGYIFSKFNFKGKNILFMILLATMMVPEQTTMIPKFLLMNQLKLYNSILSLIIPTFINAFGIYLCKQFCDELPKELIESAKIDGAGDMKIFFRMILPQIKPALGALSIFTFLERWNDYLNPLILLNSVEKMTLPLALSYFSSQHMADLSATMAASALIMIPSSIVFIIFQKQFIKGISMTGMK</sequence>
<keyword evidence="2 7" id="KW-0813">Transport</keyword>
<accession>A0ABZ3EZ18</accession>
<evidence type="ECO:0000259" key="8">
    <source>
        <dbReference type="PROSITE" id="PS50928"/>
    </source>
</evidence>
<keyword evidence="10" id="KW-1185">Reference proteome</keyword>
<proteinExistence type="inferred from homology"/>
<feature type="transmembrane region" description="Helical" evidence="7">
    <location>
        <begin position="110"/>
        <end position="131"/>
    </location>
</feature>
<dbReference type="InterPro" id="IPR035906">
    <property type="entry name" value="MetI-like_sf"/>
</dbReference>
<dbReference type="EMBL" id="CP146256">
    <property type="protein sequence ID" value="XAH75518.1"/>
    <property type="molecule type" value="Genomic_DNA"/>
</dbReference>
<feature type="transmembrane region" description="Helical" evidence="7">
    <location>
        <begin position="183"/>
        <end position="205"/>
    </location>
</feature>
<dbReference type="RefSeq" id="WP_342759084.1">
    <property type="nucleotide sequence ID" value="NZ_CP146256.1"/>
</dbReference>
<keyword evidence="3" id="KW-1003">Cell membrane</keyword>
<evidence type="ECO:0000256" key="3">
    <source>
        <dbReference type="ARBA" id="ARBA00022475"/>
    </source>
</evidence>
<dbReference type="PROSITE" id="PS50928">
    <property type="entry name" value="ABC_TM1"/>
    <property type="match status" value="1"/>
</dbReference>
<evidence type="ECO:0000256" key="5">
    <source>
        <dbReference type="ARBA" id="ARBA00022989"/>
    </source>
</evidence>
<dbReference type="Gene3D" id="1.10.3720.10">
    <property type="entry name" value="MetI-like"/>
    <property type="match status" value="1"/>
</dbReference>
<evidence type="ECO:0000256" key="4">
    <source>
        <dbReference type="ARBA" id="ARBA00022692"/>
    </source>
</evidence>
<feature type="transmembrane region" description="Helical" evidence="7">
    <location>
        <begin position="12"/>
        <end position="31"/>
    </location>
</feature>
<feature type="transmembrane region" description="Helical" evidence="7">
    <location>
        <begin position="77"/>
        <end position="98"/>
    </location>
</feature>
<evidence type="ECO:0000256" key="6">
    <source>
        <dbReference type="ARBA" id="ARBA00023136"/>
    </source>
</evidence>
<dbReference type="PANTHER" id="PTHR43744:SF12">
    <property type="entry name" value="ABC TRANSPORTER PERMEASE PROTEIN MG189-RELATED"/>
    <property type="match status" value="1"/>
</dbReference>
<feature type="domain" description="ABC transmembrane type-1" evidence="8">
    <location>
        <begin position="73"/>
        <end position="262"/>
    </location>
</feature>
<gene>
    <name evidence="9" type="ORF">V6984_07100</name>
</gene>
<evidence type="ECO:0000256" key="1">
    <source>
        <dbReference type="ARBA" id="ARBA00004651"/>
    </source>
</evidence>
<evidence type="ECO:0000256" key="7">
    <source>
        <dbReference type="RuleBase" id="RU363032"/>
    </source>
</evidence>
<comment type="similarity">
    <text evidence="7">Belongs to the binding-protein-dependent transport system permease family.</text>
</comment>
<feature type="transmembrane region" description="Helical" evidence="7">
    <location>
        <begin position="241"/>
        <end position="262"/>
    </location>
</feature>
<evidence type="ECO:0000256" key="2">
    <source>
        <dbReference type="ARBA" id="ARBA00022448"/>
    </source>
</evidence>
<keyword evidence="5 7" id="KW-1133">Transmembrane helix</keyword>
<dbReference type="CDD" id="cd06261">
    <property type="entry name" value="TM_PBP2"/>
    <property type="match status" value="1"/>
</dbReference>
<keyword evidence="6 7" id="KW-0472">Membrane</keyword>
<name>A0ABZ3EZ18_9FIRM</name>
<organism evidence="9 10">
    <name type="scientific">Kineothrix sedimenti</name>
    <dbReference type="NCBI Taxonomy" id="3123317"/>
    <lineage>
        <taxon>Bacteria</taxon>
        <taxon>Bacillati</taxon>
        <taxon>Bacillota</taxon>
        <taxon>Clostridia</taxon>
        <taxon>Lachnospirales</taxon>
        <taxon>Lachnospiraceae</taxon>
        <taxon>Kineothrix</taxon>
    </lineage>
</organism>
<comment type="subcellular location">
    <subcellularLocation>
        <location evidence="1 7">Cell membrane</location>
        <topology evidence="1 7">Multi-pass membrane protein</topology>
    </subcellularLocation>
</comment>
<feature type="transmembrane region" description="Helical" evidence="7">
    <location>
        <begin position="137"/>
        <end position="158"/>
    </location>
</feature>
<evidence type="ECO:0000313" key="9">
    <source>
        <dbReference type="EMBL" id="XAH75518.1"/>
    </source>
</evidence>
<dbReference type="PANTHER" id="PTHR43744">
    <property type="entry name" value="ABC TRANSPORTER PERMEASE PROTEIN MG189-RELATED-RELATED"/>
    <property type="match status" value="1"/>
</dbReference>
<dbReference type="Proteomes" id="UP001451571">
    <property type="component" value="Chromosome"/>
</dbReference>
<dbReference type="InterPro" id="IPR000515">
    <property type="entry name" value="MetI-like"/>
</dbReference>
<keyword evidence="4 7" id="KW-0812">Transmembrane</keyword>
<dbReference type="SUPFAM" id="SSF161098">
    <property type="entry name" value="MetI-like"/>
    <property type="match status" value="1"/>
</dbReference>
<evidence type="ECO:0000313" key="10">
    <source>
        <dbReference type="Proteomes" id="UP001451571"/>
    </source>
</evidence>